<dbReference type="PANTHER" id="PTHR21090:SF5">
    <property type="entry name" value="PENTAFUNCTIONAL AROM POLYPEPTIDE"/>
    <property type="match status" value="1"/>
</dbReference>
<dbReference type="InterPro" id="IPR036968">
    <property type="entry name" value="Enolpyruvate_Tfrase_sf"/>
</dbReference>
<dbReference type="Gene3D" id="3.65.10.10">
    <property type="entry name" value="Enolpyruvate transferase domain"/>
    <property type="match status" value="1"/>
</dbReference>
<sequence>MNKKFSVSINEKIEKFNKKIKIPGDKSCSLRAILLASQCIGISKIKNLLESEDVLNCINTLKTSLGVKIIKKNNIYQVYGNGLNSFKVKKKITKIYVGNSGTSARLLSGLLSTLPSKFYLYGDQSMNKRDFTRVTEPLKKIGAFFYPKNKKTLPLTIEGTSMP</sequence>
<dbReference type="PROSITE" id="PS00104">
    <property type="entry name" value="EPSP_SYNTHASE_1"/>
    <property type="match status" value="1"/>
</dbReference>
<proteinExistence type="predicted"/>
<dbReference type="SUPFAM" id="SSF55205">
    <property type="entry name" value="EPT/RTPC-like"/>
    <property type="match status" value="1"/>
</dbReference>
<name>A0A382J9E0_9ZZZZ</name>
<dbReference type="GO" id="GO:0003866">
    <property type="term" value="F:3-phosphoshikimate 1-carboxyvinyltransferase activity"/>
    <property type="evidence" value="ECO:0007669"/>
    <property type="project" value="TreeGrafter"/>
</dbReference>
<organism evidence="3">
    <name type="scientific">marine metagenome</name>
    <dbReference type="NCBI Taxonomy" id="408172"/>
    <lineage>
        <taxon>unclassified sequences</taxon>
        <taxon>metagenomes</taxon>
        <taxon>ecological metagenomes</taxon>
    </lineage>
</organism>
<feature type="non-terminal residue" evidence="3">
    <location>
        <position position="163"/>
    </location>
</feature>
<dbReference type="Pfam" id="PF00275">
    <property type="entry name" value="EPSP_synthase"/>
    <property type="match status" value="1"/>
</dbReference>
<evidence type="ECO:0000256" key="1">
    <source>
        <dbReference type="ARBA" id="ARBA00022679"/>
    </source>
</evidence>
<dbReference type="AlphaFoldDB" id="A0A382J9E0"/>
<dbReference type="InterPro" id="IPR001986">
    <property type="entry name" value="Enolpyruvate_Tfrase_dom"/>
</dbReference>
<dbReference type="InterPro" id="IPR023193">
    <property type="entry name" value="EPSP_synthase_CS"/>
</dbReference>
<feature type="domain" description="Enolpyruvate transferase" evidence="2">
    <location>
        <begin position="12"/>
        <end position="159"/>
    </location>
</feature>
<protein>
    <recommendedName>
        <fullName evidence="2">Enolpyruvate transferase domain-containing protein</fullName>
    </recommendedName>
</protein>
<reference evidence="3" key="1">
    <citation type="submission" date="2018-05" db="EMBL/GenBank/DDBJ databases">
        <authorList>
            <person name="Lanie J.A."/>
            <person name="Ng W.-L."/>
            <person name="Kazmierczak K.M."/>
            <person name="Andrzejewski T.M."/>
            <person name="Davidsen T.M."/>
            <person name="Wayne K.J."/>
            <person name="Tettelin H."/>
            <person name="Glass J.I."/>
            <person name="Rusch D."/>
            <person name="Podicherti R."/>
            <person name="Tsui H.-C.T."/>
            <person name="Winkler M.E."/>
        </authorList>
    </citation>
    <scope>NUCLEOTIDE SEQUENCE</scope>
</reference>
<dbReference type="InterPro" id="IPR013792">
    <property type="entry name" value="RNA3'P_cycl/enolpyr_Trfase_a/b"/>
</dbReference>
<dbReference type="EMBL" id="UINC01072349">
    <property type="protein sequence ID" value="SVC07927.1"/>
    <property type="molecule type" value="Genomic_DNA"/>
</dbReference>
<dbReference type="GO" id="GO:0009423">
    <property type="term" value="P:chorismate biosynthetic process"/>
    <property type="evidence" value="ECO:0007669"/>
    <property type="project" value="TreeGrafter"/>
</dbReference>
<evidence type="ECO:0000259" key="2">
    <source>
        <dbReference type="Pfam" id="PF00275"/>
    </source>
</evidence>
<accession>A0A382J9E0</accession>
<keyword evidence="1" id="KW-0808">Transferase</keyword>
<dbReference type="PANTHER" id="PTHR21090">
    <property type="entry name" value="AROM/DEHYDROQUINATE SYNTHASE"/>
    <property type="match status" value="1"/>
</dbReference>
<gene>
    <name evidence="3" type="ORF">METZ01_LOCUS260781</name>
</gene>
<evidence type="ECO:0000313" key="3">
    <source>
        <dbReference type="EMBL" id="SVC07927.1"/>
    </source>
</evidence>